<proteinExistence type="predicted"/>
<dbReference type="EMBL" id="OBQD01000002">
    <property type="protein sequence ID" value="SOC35912.1"/>
    <property type="molecule type" value="Genomic_DNA"/>
</dbReference>
<reference evidence="1 2" key="1">
    <citation type="submission" date="2017-08" db="EMBL/GenBank/DDBJ databases">
        <authorList>
            <person name="de Groot N.N."/>
        </authorList>
    </citation>
    <scope>NUCLEOTIDE SEQUENCE [LARGE SCALE GENOMIC DNA]</scope>
    <source>
        <strain evidence="1 2">JC85</strain>
    </source>
</reference>
<sequence>MATADFSLSEGMPSVVRRFPMQAERIRALIWRDDDFRSMCDDLAAAERALATVDNLPPELRDRRRAEFIDLIEGLFAEIEHALSESNVVRLSRMDHRLR</sequence>
<dbReference type="AlphaFoldDB" id="A0A285U255"/>
<keyword evidence="2" id="KW-1185">Reference proteome</keyword>
<evidence type="ECO:0000313" key="2">
    <source>
        <dbReference type="Proteomes" id="UP000219167"/>
    </source>
</evidence>
<evidence type="ECO:0000313" key="1">
    <source>
        <dbReference type="EMBL" id="SOC35912.1"/>
    </source>
</evidence>
<accession>A0A285U255</accession>
<gene>
    <name evidence="1" type="ORF">SAMN05892877_102228</name>
</gene>
<name>A0A285U255_9HYPH</name>
<protein>
    <submittedName>
        <fullName evidence="1">Uncharacterized protein</fullName>
    </submittedName>
</protein>
<organism evidence="1 2">
    <name type="scientific">Rhizobium subbaraonis</name>
    <dbReference type="NCBI Taxonomy" id="908946"/>
    <lineage>
        <taxon>Bacteria</taxon>
        <taxon>Pseudomonadati</taxon>
        <taxon>Pseudomonadota</taxon>
        <taxon>Alphaproteobacteria</taxon>
        <taxon>Hyphomicrobiales</taxon>
        <taxon>Rhizobiaceae</taxon>
        <taxon>Rhizobium/Agrobacterium group</taxon>
        <taxon>Rhizobium</taxon>
    </lineage>
</organism>
<dbReference type="RefSeq" id="WP_245423410.1">
    <property type="nucleotide sequence ID" value="NZ_OBQD01000002.1"/>
</dbReference>
<dbReference type="Proteomes" id="UP000219167">
    <property type="component" value="Unassembled WGS sequence"/>
</dbReference>